<dbReference type="InterPro" id="IPR052766">
    <property type="entry name" value="S41A_metabolite_peptidase"/>
</dbReference>
<dbReference type="AlphaFoldDB" id="A0A166ZQP8"/>
<evidence type="ECO:0000259" key="3">
    <source>
        <dbReference type="Pfam" id="PF03572"/>
    </source>
</evidence>
<dbReference type="PANTHER" id="PTHR37049:SF4">
    <property type="entry name" value="RHODANESE DOMAIN-CONTAINING PROTEIN"/>
    <property type="match status" value="1"/>
</dbReference>
<accession>A0A166ZQP8</accession>
<dbReference type="InterPro" id="IPR024071">
    <property type="entry name" value="S-Me-THD_C_sf"/>
</dbReference>
<gene>
    <name evidence="6" type="ORF">ISF_09899</name>
</gene>
<dbReference type="Pfam" id="PF23658">
    <property type="entry name" value="PDZ_CPAF_rel"/>
    <property type="match status" value="1"/>
</dbReference>
<dbReference type="RefSeq" id="XP_018699316.1">
    <property type="nucleotide sequence ID" value="XM_018853499.1"/>
</dbReference>
<keyword evidence="2" id="KW-0732">Signal</keyword>
<dbReference type="GeneID" id="30026191"/>
<name>A0A166ZQP8_CORFA</name>
<dbReference type="GO" id="GO:0008236">
    <property type="term" value="F:serine-type peptidase activity"/>
    <property type="evidence" value="ECO:0007669"/>
    <property type="project" value="InterPro"/>
</dbReference>
<feature type="domain" description="S-Me-THD-like C-terminal" evidence="4">
    <location>
        <begin position="797"/>
        <end position="932"/>
    </location>
</feature>
<reference evidence="6 7" key="1">
    <citation type="journal article" date="2016" name="Genome Biol. Evol.">
        <title>Divergent and convergent evolution of fungal pathogenicity.</title>
        <authorList>
            <person name="Shang Y."/>
            <person name="Xiao G."/>
            <person name="Zheng P."/>
            <person name="Cen K."/>
            <person name="Zhan S."/>
            <person name="Wang C."/>
        </authorList>
    </citation>
    <scope>NUCLEOTIDE SEQUENCE [LARGE SCALE GENOMIC DNA]</scope>
    <source>
        <strain evidence="6 7">ARSEF 2679</strain>
    </source>
</reference>
<protein>
    <submittedName>
        <fullName evidence="6">Pyridine nucleotide-disulfide oxidoreductase family protein</fullName>
    </submittedName>
</protein>
<comment type="caution">
    <text evidence="6">The sequence shown here is derived from an EMBL/GenBank/DDBJ whole genome shotgun (WGS) entry which is preliminary data.</text>
</comment>
<dbReference type="GO" id="GO:0006508">
    <property type="term" value="P:proteolysis"/>
    <property type="evidence" value="ECO:0007669"/>
    <property type="project" value="InterPro"/>
</dbReference>
<keyword evidence="7" id="KW-1185">Reference proteome</keyword>
<dbReference type="OrthoDB" id="27214at2759"/>
<evidence type="ECO:0000256" key="2">
    <source>
        <dbReference type="SAM" id="SignalP"/>
    </source>
</evidence>
<feature type="compositionally biased region" description="Pro residues" evidence="1">
    <location>
        <begin position="369"/>
        <end position="388"/>
    </location>
</feature>
<feature type="region of interest" description="Disordered" evidence="1">
    <location>
        <begin position="367"/>
        <end position="393"/>
    </location>
</feature>
<evidence type="ECO:0000259" key="4">
    <source>
        <dbReference type="Pfam" id="PF20906"/>
    </source>
</evidence>
<dbReference type="InterPro" id="IPR056186">
    <property type="entry name" value="PDZ_CPAF-rel"/>
</dbReference>
<dbReference type="EMBL" id="AZHB01000094">
    <property type="protein sequence ID" value="OAA38155.1"/>
    <property type="molecule type" value="Genomic_DNA"/>
</dbReference>
<proteinExistence type="predicted"/>
<feature type="region of interest" description="Disordered" evidence="1">
    <location>
        <begin position="819"/>
        <end position="845"/>
    </location>
</feature>
<evidence type="ECO:0000313" key="7">
    <source>
        <dbReference type="Proteomes" id="UP000076744"/>
    </source>
</evidence>
<feature type="signal peptide" evidence="2">
    <location>
        <begin position="1"/>
        <end position="19"/>
    </location>
</feature>
<dbReference type="SUPFAM" id="SSF160991">
    <property type="entry name" value="CV3147-like"/>
    <property type="match status" value="1"/>
</dbReference>
<feature type="compositionally biased region" description="Polar residues" evidence="1">
    <location>
        <begin position="830"/>
        <end position="844"/>
    </location>
</feature>
<feature type="chain" id="PRO_5007883336" evidence="2">
    <location>
        <begin position="20"/>
        <end position="953"/>
    </location>
</feature>
<evidence type="ECO:0000256" key="1">
    <source>
        <dbReference type="SAM" id="MobiDB-lite"/>
    </source>
</evidence>
<sequence length="953" mass="102917">MRFTTSVVAATAVLTTANAAATPAKCNADNCLRALRATQVPSRVESARAFCSSYTAAGATNVPVPTYAASGCQDNQNGKMNERISSACACLPSATSTTTAAPTKTAEPCALASADWASRVSASPNAVPSIAASLAHDCLQSVPFNKERAAGILKALEPYLDWQSDAAYLKDPPTDYEYSPYDLFAGFKEVMSKVDAGKYSGEYEFQKDIQQKIYFPGVDGHFWLTADSMSVFSFRSPRGVVSYSEDGVALPVIKILEDYNLDSEAASVLLTINGQDASEFIEELARSGTYSQDVDTAYNTFFYQASRAPFALKGQFGSAARSSPLYRGPDITFGFANGTSTTLPMPARVNGNLAGVTDGASFYQKFCQPLPPAPPSQPDPNDPEPPLTGYPKPVVRTNDNVVTGYYLQGAGVDNVAVLALNSFEPKSTVEFQSVIQDFLAGAAQAGKTKLVIDLQGNGGGYIALGYELFKQVFPDIHEDGFSRWKESDGFVALAKTISDKLEGFDPANSNDSDLINVQQSELNWRYDVNTTFGNFVSYNDKFAPHVYKNTPYSNLMAWNWSDPLTTANATFGIGIDITGYRSRKNATKYYNAEDVILLYDGDCASTCSITSELFRLNAGVKSVVFGGRPRAGPQQTIGGVKGSQVYKYSDILWFTSRASNWTDDAATKAILAKYTDITPFRIAGSVNVRDQIVRDHLDDGTPSQFVAEYADCRRFWTKPMIDDIQEVWKAAAQSGFHNADCNWGGIKRTSSAQSFAQSRPVPGSAPTFISHTVDKTSNPEVQDIAWRAHHLVEAPKLEAKIVDVQQHVSGGCTIGAVVLAPSDDDDDTNETSTAETNGDATTNGKHMMIPFQNEYLYAALCDATGSKESKQVVCTVPDFISILGQDGEAIGSQDLRYGLRVSVIALPAHPLWKTGKALAIGGPEGFGLDMEPVYVGEAYEEPRSVIKEFGSSV</sequence>
<dbReference type="Pfam" id="PF20906">
    <property type="entry name" value="S-Me-THD_C"/>
    <property type="match status" value="1"/>
</dbReference>
<dbReference type="STRING" id="1081104.A0A166ZQP8"/>
<dbReference type="Pfam" id="PF03572">
    <property type="entry name" value="Peptidase_S41"/>
    <property type="match status" value="1"/>
</dbReference>
<dbReference type="PANTHER" id="PTHR37049">
    <property type="entry name" value="PEPTIDASE S41 FAMILY PROTEIN"/>
    <property type="match status" value="1"/>
</dbReference>
<dbReference type="InterPro" id="IPR005151">
    <property type="entry name" value="Tail-specific_protease"/>
</dbReference>
<dbReference type="InterPro" id="IPR048350">
    <property type="entry name" value="S-Me-THD-like_C"/>
</dbReference>
<organism evidence="6 7">
    <name type="scientific">Cordyceps fumosorosea (strain ARSEF 2679)</name>
    <name type="common">Isaria fumosorosea</name>
    <dbReference type="NCBI Taxonomy" id="1081104"/>
    <lineage>
        <taxon>Eukaryota</taxon>
        <taxon>Fungi</taxon>
        <taxon>Dikarya</taxon>
        <taxon>Ascomycota</taxon>
        <taxon>Pezizomycotina</taxon>
        <taxon>Sordariomycetes</taxon>
        <taxon>Hypocreomycetidae</taxon>
        <taxon>Hypocreales</taxon>
        <taxon>Cordycipitaceae</taxon>
        <taxon>Cordyceps</taxon>
    </lineage>
</organism>
<dbReference type="InterPro" id="IPR029045">
    <property type="entry name" value="ClpP/crotonase-like_dom_sf"/>
</dbReference>
<evidence type="ECO:0000259" key="5">
    <source>
        <dbReference type="Pfam" id="PF23658"/>
    </source>
</evidence>
<evidence type="ECO:0000313" key="6">
    <source>
        <dbReference type="EMBL" id="OAA38155.1"/>
    </source>
</evidence>
<dbReference type="Proteomes" id="UP000076744">
    <property type="component" value="Unassembled WGS sequence"/>
</dbReference>
<dbReference type="Gene3D" id="2.40.390.10">
    <property type="entry name" value="CV3147-like"/>
    <property type="match status" value="1"/>
</dbReference>
<dbReference type="Gene3D" id="3.90.226.10">
    <property type="entry name" value="2-enoyl-CoA Hydratase, Chain A, domain 1"/>
    <property type="match status" value="1"/>
</dbReference>
<feature type="domain" description="CPAF-like PDZ" evidence="5">
    <location>
        <begin position="233"/>
        <end position="353"/>
    </location>
</feature>
<dbReference type="SUPFAM" id="SSF52096">
    <property type="entry name" value="ClpP/crotonase"/>
    <property type="match status" value="1"/>
</dbReference>
<feature type="domain" description="Tail specific protease" evidence="3">
    <location>
        <begin position="414"/>
        <end position="616"/>
    </location>
</feature>